<gene>
    <name evidence="2" type="ORF">PXEA_LOCUS19577</name>
</gene>
<dbReference type="PROSITE" id="PS50207">
    <property type="entry name" value="CASPASE_P10"/>
    <property type="match status" value="1"/>
</dbReference>
<keyword evidence="3" id="KW-1185">Reference proteome</keyword>
<proteinExistence type="predicted"/>
<evidence type="ECO:0000259" key="1">
    <source>
        <dbReference type="PROSITE" id="PS50207"/>
    </source>
</evidence>
<evidence type="ECO:0000313" key="3">
    <source>
        <dbReference type="Proteomes" id="UP000784294"/>
    </source>
</evidence>
<dbReference type="OrthoDB" id="6114029at2759"/>
<dbReference type="InterPro" id="IPR002138">
    <property type="entry name" value="Pept_C14_p10"/>
</dbReference>
<evidence type="ECO:0000313" key="2">
    <source>
        <dbReference type="EMBL" id="VEL26137.1"/>
    </source>
</evidence>
<dbReference type="PANTHER" id="PTHR22576:SF41">
    <property type="entry name" value="CASPASE 14, APOPTOSIS-RELATED CYSTEINE PEPTIDASE"/>
    <property type="match status" value="1"/>
</dbReference>
<sequence length="109" mass="12169">MSKPDDHIDGPANQSDPSSWIALPYMSDCVIAYSTLPGFVSWRSETGGSWYVQVFVEVLKDLGSQLHFIDLLCEVNRRMVEEGATAGYKQISQPVTTLTRPFFLTASHK</sequence>
<dbReference type="AlphaFoldDB" id="A0A448X262"/>
<dbReference type="SUPFAM" id="SSF52129">
    <property type="entry name" value="Caspase-like"/>
    <property type="match status" value="1"/>
</dbReference>
<dbReference type="GO" id="GO:0006508">
    <property type="term" value="P:proteolysis"/>
    <property type="evidence" value="ECO:0007669"/>
    <property type="project" value="InterPro"/>
</dbReference>
<dbReference type="Pfam" id="PF00656">
    <property type="entry name" value="Peptidase_C14"/>
    <property type="match status" value="1"/>
</dbReference>
<name>A0A448X262_9PLAT</name>
<dbReference type="Proteomes" id="UP000784294">
    <property type="component" value="Unassembled WGS sequence"/>
</dbReference>
<organism evidence="2 3">
    <name type="scientific">Protopolystoma xenopodis</name>
    <dbReference type="NCBI Taxonomy" id="117903"/>
    <lineage>
        <taxon>Eukaryota</taxon>
        <taxon>Metazoa</taxon>
        <taxon>Spiralia</taxon>
        <taxon>Lophotrochozoa</taxon>
        <taxon>Platyhelminthes</taxon>
        <taxon>Monogenea</taxon>
        <taxon>Polyopisthocotylea</taxon>
        <taxon>Polystomatidea</taxon>
        <taxon>Polystomatidae</taxon>
        <taxon>Protopolystoma</taxon>
    </lineage>
</organism>
<dbReference type="InterPro" id="IPR052039">
    <property type="entry name" value="Caspase-related_regulators"/>
</dbReference>
<protein>
    <recommendedName>
        <fullName evidence="1">Caspase family p10 domain-containing protein</fullName>
    </recommendedName>
</protein>
<dbReference type="GO" id="GO:0004197">
    <property type="term" value="F:cysteine-type endopeptidase activity"/>
    <property type="evidence" value="ECO:0007669"/>
    <property type="project" value="InterPro"/>
</dbReference>
<accession>A0A448X262</accession>
<dbReference type="InterPro" id="IPR029030">
    <property type="entry name" value="Caspase-like_dom_sf"/>
</dbReference>
<dbReference type="Gene3D" id="3.30.70.1470">
    <property type="entry name" value="Caspase-like"/>
    <property type="match status" value="1"/>
</dbReference>
<dbReference type="InterPro" id="IPR011600">
    <property type="entry name" value="Pept_C14_caspase"/>
</dbReference>
<reference evidence="2" key="1">
    <citation type="submission" date="2018-11" db="EMBL/GenBank/DDBJ databases">
        <authorList>
            <consortium name="Pathogen Informatics"/>
        </authorList>
    </citation>
    <scope>NUCLEOTIDE SEQUENCE</scope>
</reference>
<dbReference type="EMBL" id="CAAALY010078324">
    <property type="protein sequence ID" value="VEL26137.1"/>
    <property type="molecule type" value="Genomic_DNA"/>
</dbReference>
<feature type="domain" description="Caspase family p10" evidence="1">
    <location>
        <begin position="19"/>
        <end position="106"/>
    </location>
</feature>
<comment type="caution">
    <text evidence="2">The sequence shown here is derived from an EMBL/GenBank/DDBJ whole genome shotgun (WGS) entry which is preliminary data.</text>
</comment>
<dbReference type="PANTHER" id="PTHR22576">
    <property type="entry name" value="MUCOSA ASSOCIATED LYMPHOID TISSUE LYMPHOMA TRANSLOCATION PROTEIN 1/PARACASPASE"/>
    <property type="match status" value="1"/>
</dbReference>